<dbReference type="EMBL" id="DSKY01000001">
    <property type="protein sequence ID" value="HDY57933.1"/>
    <property type="molecule type" value="Genomic_DNA"/>
</dbReference>
<dbReference type="NCBIfam" id="TIGR04183">
    <property type="entry name" value="Por_Secre_tail"/>
    <property type="match status" value="1"/>
</dbReference>
<organism evidence="1">
    <name type="scientific">candidate division WOR-3 bacterium</name>
    <dbReference type="NCBI Taxonomy" id="2052148"/>
    <lineage>
        <taxon>Bacteria</taxon>
        <taxon>Bacteria division WOR-3</taxon>
    </lineage>
</organism>
<comment type="caution">
    <text evidence="1">The sequence shown here is derived from an EMBL/GenBank/DDBJ whole genome shotgun (WGS) entry which is preliminary data.</text>
</comment>
<dbReference type="InterPro" id="IPR026444">
    <property type="entry name" value="Secre_tail"/>
</dbReference>
<evidence type="ECO:0000313" key="1">
    <source>
        <dbReference type="EMBL" id="HDY57933.1"/>
    </source>
</evidence>
<sequence>MDKTSSSSEYDIFWKTYPGQPLHNLSNTPEIGSNYPHTSLRFIETQNPPVQYTVWQEGDVPYYNIKTTQTVIDLPNNFCGISTLQPAYFTTAPGFKTPSLHLVQRDSFVAHWNIPVDIGRQRVKYNFRLEPDYCYKLQMIAYHEGSGIWKMRVKIDSEEIGEIMFNAYEPETLVTVISPSLYADSTINLTSEAINGNYASVGPVYIYRYENGQRSSKSGPPSGPMVYEVHSSQDSAIIIYSNPFQNLLKVDTRSLKNISIRAAIYDVSGRFIKKLYEGKASNNSVIKWDCTDRNGRMVSPGVYFLTIEKIGSGDRLTNKVIMVR</sequence>
<reference evidence="1" key="1">
    <citation type="journal article" date="2020" name="mSystems">
        <title>Genome- and Community-Level Interaction Insights into Carbon Utilization and Element Cycling Functions of Hydrothermarchaeota in Hydrothermal Sediment.</title>
        <authorList>
            <person name="Zhou Z."/>
            <person name="Liu Y."/>
            <person name="Xu W."/>
            <person name="Pan J."/>
            <person name="Luo Z.H."/>
            <person name="Li M."/>
        </authorList>
    </citation>
    <scope>NUCLEOTIDE SEQUENCE [LARGE SCALE GENOMIC DNA]</scope>
    <source>
        <strain evidence="1">SpSt-258</strain>
    </source>
</reference>
<proteinExistence type="predicted"/>
<protein>
    <submittedName>
        <fullName evidence="1">T9SS type A sorting domain-containing protein</fullName>
    </submittedName>
</protein>
<gene>
    <name evidence="1" type="ORF">ENP86_00020</name>
</gene>
<name>A0A7V1EGY2_UNCW3</name>
<dbReference type="Gene3D" id="2.60.40.4070">
    <property type="match status" value="1"/>
</dbReference>
<accession>A0A7V1EGY2</accession>
<dbReference type="AlphaFoldDB" id="A0A7V1EGY2"/>